<dbReference type="Pfam" id="PF02518">
    <property type="entry name" value="HATPase_c"/>
    <property type="match status" value="1"/>
</dbReference>
<evidence type="ECO:0000256" key="1">
    <source>
        <dbReference type="ARBA" id="ARBA00000085"/>
    </source>
</evidence>
<evidence type="ECO:0000259" key="9">
    <source>
        <dbReference type="PROSITE" id="PS50109"/>
    </source>
</evidence>
<feature type="region of interest" description="Disordered" evidence="8">
    <location>
        <begin position="481"/>
        <end position="501"/>
    </location>
</feature>
<evidence type="ECO:0000256" key="4">
    <source>
        <dbReference type="ARBA" id="ARBA00022553"/>
    </source>
</evidence>
<dbReference type="Gene3D" id="3.30.450.20">
    <property type="entry name" value="PAS domain"/>
    <property type="match status" value="1"/>
</dbReference>
<evidence type="ECO:0000256" key="8">
    <source>
        <dbReference type="SAM" id="MobiDB-lite"/>
    </source>
</evidence>
<dbReference type="SUPFAM" id="SSF55874">
    <property type="entry name" value="ATPase domain of HSP90 chaperone/DNA topoisomerase II/histidine kinase"/>
    <property type="match status" value="1"/>
</dbReference>
<dbReference type="InterPro" id="IPR050736">
    <property type="entry name" value="Sensor_HK_Regulatory"/>
</dbReference>
<dbReference type="PANTHER" id="PTHR43711">
    <property type="entry name" value="TWO-COMPONENT HISTIDINE KINASE"/>
    <property type="match status" value="1"/>
</dbReference>
<proteinExistence type="predicted"/>
<dbReference type="AlphaFoldDB" id="A0A5P2C512"/>
<evidence type="ECO:0000256" key="6">
    <source>
        <dbReference type="ARBA" id="ARBA00022777"/>
    </source>
</evidence>
<dbReference type="GO" id="GO:0005886">
    <property type="term" value="C:plasma membrane"/>
    <property type="evidence" value="ECO:0007669"/>
    <property type="project" value="UniProtKB-SubCell"/>
</dbReference>
<feature type="region of interest" description="Disordered" evidence="8">
    <location>
        <begin position="1"/>
        <end position="24"/>
    </location>
</feature>
<name>A0A5P2C512_STRVZ</name>
<comment type="catalytic activity">
    <reaction evidence="1">
        <text>ATP + protein L-histidine = ADP + protein N-phospho-L-histidine.</text>
        <dbReference type="EC" id="2.7.13.3"/>
    </reaction>
</comment>
<dbReference type="Gene3D" id="3.30.565.10">
    <property type="entry name" value="Histidine kinase-like ATPase, C-terminal domain"/>
    <property type="match status" value="1"/>
</dbReference>
<feature type="domain" description="Histidine kinase" evidence="9">
    <location>
        <begin position="243"/>
        <end position="468"/>
    </location>
</feature>
<dbReference type="InterPro" id="IPR005467">
    <property type="entry name" value="His_kinase_dom"/>
</dbReference>
<dbReference type="InterPro" id="IPR013656">
    <property type="entry name" value="PAS_4"/>
</dbReference>
<organism evidence="10 11">
    <name type="scientific">Streptomyces venezuelae</name>
    <dbReference type="NCBI Taxonomy" id="54571"/>
    <lineage>
        <taxon>Bacteria</taxon>
        <taxon>Bacillati</taxon>
        <taxon>Actinomycetota</taxon>
        <taxon>Actinomycetes</taxon>
        <taxon>Kitasatosporales</taxon>
        <taxon>Streptomycetaceae</taxon>
        <taxon>Streptomyces</taxon>
    </lineage>
</organism>
<evidence type="ECO:0000256" key="7">
    <source>
        <dbReference type="ARBA" id="ARBA00023012"/>
    </source>
</evidence>
<dbReference type="Gene3D" id="1.10.287.130">
    <property type="match status" value="1"/>
</dbReference>
<keyword evidence="4" id="KW-0597">Phosphoprotein</keyword>
<dbReference type="SMART" id="SM00387">
    <property type="entry name" value="HATPase_c"/>
    <property type="match status" value="1"/>
</dbReference>
<evidence type="ECO:0000313" key="11">
    <source>
        <dbReference type="Proteomes" id="UP000322927"/>
    </source>
</evidence>
<dbReference type="PANTHER" id="PTHR43711:SF31">
    <property type="entry name" value="HISTIDINE KINASE"/>
    <property type="match status" value="1"/>
</dbReference>
<evidence type="ECO:0000256" key="5">
    <source>
        <dbReference type="ARBA" id="ARBA00022679"/>
    </source>
</evidence>
<dbReference type="PRINTS" id="PR00344">
    <property type="entry name" value="BCTRLSENSOR"/>
</dbReference>
<dbReference type="SUPFAM" id="SSF47384">
    <property type="entry name" value="Homodimeric domain of signal transducing histidine kinase"/>
    <property type="match status" value="1"/>
</dbReference>
<dbReference type="SMART" id="SM00388">
    <property type="entry name" value="HisKA"/>
    <property type="match status" value="1"/>
</dbReference>
<protein>
    <recommendedName>
        <fullName evidence="3">histidine kinase</fullName>
        <ecNumber evidence="3">2.7.13.3</ecNumber>
    </recommendedName>
</protein>
<dbReference type="OrthoDB" id="9757990at2"/>
<dbReference type="EMBL" id="CP029192">
    <property type="protein sequence ID" value="QES36391.1"/>
    <property type="molecule type" value="Genomic_DNA"/>
</dbReference>
<dbReference type="Proteomes" id="UP000322927">
    <property type="component" value="Chromosome"/>
</dbReference>
<keyword evidence="7" id="KW-0902">Two-component regulatory system</keyword>
<accession>A0A5P2C512</accession>
<dbReference type="InterPro" id="IPR004358">
    <property type="entry name" value="Sig_transdc_His_kin-like_C"/>
</dbReference>
<evidence type="ECO:0000313" key="10">
    <source>
        <dbReference type="EMBL" id="QES36391.1"/>
    </source>
</evidence>
<dbReference type="PROSITE" id="PS50109">
    <property type="entry name" value="HIS_KIN"/>
    <property type="match status" value="1"/>
</dbReference>
<dbReference type="InterPro" id="IPR036097">
    <property type="entry name" value="HisK_dim/P_sf"/>
</dbReference>
<dbReference type="InterPro" id="IPR036890">
    <property type="entry name" value="HATPase_C_sf"/>
</dbReference>
<dbReference type="InterPro" id="IPR003661">
    <property type="entry name" value="HisK_dim/P_dom"/>
</dbReference>
<comment type="subcellular location">
    <subcellularLocation>
        <location evidence="2">Cell membrane</location>
    </subcellularLocation>
</comment>
<dbReference type="GO" id="GO:0000155">
    <property type="term" value="F:phosphorelay sensor kinase activity"/>
    <property type="evidence" value="ECO:0007669"/>
    <property type="project" value="InterPro"/>
</dbReference>
<dbReference type="CDD" id="cd00082">
    <property type="entry name" value="HisKA"/>
    <property type="match status" value="1"/>
</dbReference>
<keyword evidence="5" id="KW-0808">Transferase</keyword>
<evidence type="ECO:0000256" key="3">
    <source>
        <dbReference type="ARBA" id="ARBA00012438"/>
    </source>
</evidence>
<feature type="compositionally biased region" description="Basic residues" evidence="8">
    <location>
        <begin position="1"/>
        <end position="11"/>
    </location>
</feature>
<dbReference type="SUPFAM" id="SSF55785">
    <property type="entry name" value="PYP-like sensor domain (PAS domain)"/>
    <property type="match status" value="1"/>
</dbReference>
<evidence type="ECO:0000256" key="2">
    <source>
        <dbReference type="ARBA" id="ARBA00004236"/>
    </source>
</evidence>
<keyword evidence="6 10" id="KW-0418">Kinase</keyword>
<dbReference type="EC" id="2.7.13.3" evidence="3"/>
<reference evidence="10 11" key="1">
    <citation type="submission" date="2018-05" db="EMBL/GenBank/DDBJ databases">
        <title>Streptomyces venezuelae.</title>
        <authorList>
            <person name="Kim W."/>
            <person name="Lee N."/>
            <person name="Cho B.-K."/>
        </authorList>
    </citation>
    <scope>NUCLEOTIDE SEQUENCE [LARGE SCALE GENOMIC DNA]</scope>
    <source>
        <strain evidence="10 11">ATCC 14584</strain>
    </source>
</reference>
<dbReference type="InterPro" id="IPR035965">
    <property type="entry name" value="PAS-like_dom_sf"/>
</dbReference>
<dbReference type="InterPro" id="IPR003594">
    <property type="entry name" value="HATPase_dom"/>
</dbReference>
<feature type="compositionally biased region" description="Low complexity" evidence="8">
    <location>
        <begin position="12"/>
        <end position="22"/>
    </location>
</feature>
<dbReference type="Pfam" id="PF00512">
    <property type="entry name" value="HisKA"/>
    <property type="match status" value="1"/>
</dbReference>
<sequence>MIPRRWTRWPRRSWSGSGSTSRRWGRRCSRGRCRCRRLCRCRGRGCLPRLCPTRLCPTVLCGRFRRRPRRPWRPTRRPGASGCPVVSPGPSASAVPLNLRLTAQVAEALLAAVPEGALLVGADNRIVAVNRVLVELARLQDVDTSSGAPVEALAAAVAEQLPSGSTSLRQLNRRHFPRTAEVRFLDGRLLRTSRRPIDVAGQRVGVLWLAEDITERRRRETDLRRHIHTLGELARERSEFTARASHELRTPLATILSFCDLLAPPSGEPLSAAQATYLHTIRRNAQRMQEMVDGLLHAATAATAAGGRQETAYARVDMARLLGRLTGELQPRAETAGLFLVHAHEPGPPAYADRGLLENALAALLDNAVKFTPAGGTVTVSAHPYDEPDGTGWEISVADTGIGIPKEFQEEVFTEFVRAPNARRGAYPGTGLGLSAVRDTVRLHDGHVAVHGGEGEGTAVVVRLPTGRPAVGAESAVGVSSAAASGAGSGAGAGSASAGRG</sequence>
<gene>
    <name evidence="10" type="ORF">DEJ48_25975</name>
</gene>
<dbReference type="Pfam" id="PF08448">
    <property type="entry name" value="PAS_4"/>
    <property type="match status" value="1"/>
</dbReference>